<evidence type="ECO:0000313" key="4">
    <source>
        <dbReference type="EMBL" id="MFD0725423.1"/>
    </source>
</evidence>
<feature type="region of interest" description="Disordered" evidence="2">
    <location>
        <begin position="1"/>
        <end position="21"/>
    </location>
</feature>
<comment type="subcellular location">
    <subcellularLocation>
        <location evidence="1">Cell envelope</location>
    </subcellularLocation>
</comment>
<feature type="region of interest" description="Disordered" evidence="2">
    <location>
        <begin position="61"/>
        <end position="104"/>
    </location>
</feature>
<sequence>MPPIPRPETAFPTPSPRGRARLPRSLTLPLVALGAVAVAGIALAGPADLLRDLRQRFAERAHTTSKPLTASSAASGAATATDPRFSPRPRPKPRPAIGNNSPQLSEIPMNLTFIDTSRTAYTRFRNWVDSAVNGSPGYAYEARDSALMFRITRDVKYCNHAVSLVEQQVAQAETAIAAGQRPAVAADSYLEVGPMIADLAMTYDTCAARVTSSQRQRWSAYAQQAIWNVWNHENARWGSTSHPWSGWSVDNPGNNYYFSFVEATMMWALASRNPTWMTLLKTDKLPKLEAYYRNMPTGGSLEGTGYGTAQMRLFELYRIWRDATGIDLANANPHATNTIQWWVHGTVPTRTHFAPIGDQSRNSVPELYDYHRRLMLEARNLTNDASAQRIASWWLNNISVQQMGQGANFRYDLLPPGSNGTAPTALHYHGSATGHLFARSGWDTSAMWMSYVAGPYNESHAHQDQGAFTLYARDWLAVTENIWSRSGIQQGTEVHNTMRFERSNTSTAQCTAPANDRIVHQCESPQSVATMTVTPGANGAITVDSDLTPVYRGNPALTRWTRNLQFANRRLTVRDNFTLGSGTTAFFQVQVPVQPTVSGSTVTAGNLRVRVLEPANATITLRNWNTVNASEFTKGWRIDIGGGTTTYLVELSEVTP</sequence>
<dbReference type="Pfam" id="PF07940">
    <property type="entry name" value="Hepar_II_III_C"/>
    <property type="match status" value="1"/>
</dbReference>
<dbReference type="InterPro" id="IPR008929">
    <property type="entry name" value="Chondroitin_lyas"/>
</dbReference>
<evidence type="ECO:0000256" key="2">
    <source>
        <dbReference type="SAM" id="MobiDB-lite"/>
    </source>
</evidence>
<dbReference type="Gene3D" id="2.70.98.70">
    <property type="match status" value="1"/>
</dbReference>
<comment type="caution">
    <text evidence="4">The sequence shown here is derived from an EMBL/GenBank/DDBJ whole genome shotgun (WGS) entry which is preliminary data.</text>
</comment>
<evidence type="ECO:0000313" key="5">
    <source>
        <dbReference type="Proteomes" id="UP001597110"/>
    </source>
</evidence>
<dbReference type="SUPFAM" id="SSF48230">
    <property type="entry name" value="Chondroitin AC/alginate lyase"/>
    <property type="match status" value="1"/>
</dbReference>
<dbReference type="Gene3D" id="1.50.10.100">
    <property type="entry name" value="Chondroitin AC/alginate lyase"/>
    <property type="match status" value="1"/>
</dbReference>
<dbReference type="EMBL" id="JBHTIF010000001">
    <property type="protein sequence ID" value="MFD0725423.1"/>
    <property type="molecule type" value="Genomic_DNA"/>
</dbReference>
<feature type="compositionally biased region" description="Low complexity" evidence="2">
    <location>
        <begin position="69"/>
        <end position="84"/>
    </location>
</feature>
<protein>
    <recommendedName>
        <fullName evidence="3">Heparinase II/III-like C-terminal domain-containing protein</fullName>
    </recommendedName>
</protein>
<dbReference type="RefSeq" id="WP_386823047.1">
    <property type="nucleotide sequence ID" value="NZ_JBHTIF010000001.1"/>
</dbReference>
<dbReference type="InterPro" id="IPR012480">
    <property type="entry name" value="Hepar_II_III_C"/>
</dbReference>
<keyword evidence="5" id="KW-1185">Reference proteome</keyword>
<accession>A0ABW2YEX1</accession>
<gene>
    <name evidence="4" type="ORF">ACFQ0E_07370</name>
</gene>
<organism evidence="4 5">
    <name type="scientific">Lysobacter brunescens</name>
    <dbReference type="NCBI Taxonomy" id="262323"/>
    <lineage>
        <taxon>Bacteria</taxon>
        <taxon>Pseudomonadati</taxon>
        <taxon>Pseudomonadota</taxon>
        <taxon>Gammaproteobacteria</taxon>
        <taxon>Lysobacterales</taxon>
        <taxon>Lysobacteraceae</taxon>
        <taxon>Lysobacter</taxon>
    </lineage>
</organism>
<reference evidence="5" key="1">
    <citation type="journal article" date="2019" name="Int. J. Syst. Evol. Microbiol.">
        <title>The Global Catalogue of Microorganisms (GCM) 10K type strain sequencing project: providing services to taxonomists for standard genome sequencing and annotation.</title>
        <authorList>
            <consortium name="The Broad Institute Genomics Platform"/>
            <consortium name="The Broad Institute Genome Sequencing Center for Infectious Disease"/>
            <person name="Wu L."/>
            <person name="Ma J."/>
        </authorList>
    </citation>
    <scope>NUCLEOTIDE SEQUENCE [LARGE SCALE GENOMIC DNA]</scope>
    <source>
        <strain evidence="5">CCUG 55585</strain>
    </source>
</reference>
<dbReference type="Proteomes" id="UP001597110">
    <property type="component" value="Unassembled WGS sequence"/>
</dbReference>
<name>A0ABW2YEX1_9GAMM</name>
<feature type="domain" description="Heparinase II/III-like C-terminal" evidence="3">
    <location>
        <begin position="442"/>
        <end position="642"/>
    </location>
</feature>
<evidence type="ECO:0000259" key="3">
    <source>
        <dbReference type="Pfam" id="PF07940"/>
    </source>
</evidence>
<evidence type="ECO:0000256" key="1">
    <source>
        <dbReference type="ARBA" id="ARBA00004196"/>
    </source>
</evidence>
<proteinExistence type="predicted"/>